<comment type="catalytic activity">
    <reaction evidence="1 9 11">
        <text>Hydrolyzes single-stranded DNA or mismatched double-stranded DNA and polynucleotides, releasing free uracil.</text>
        <dbReference type="EC" id="3.2.2.27"/>
    </reaction>
</comment>
<organism evidence="13 14">
    <name type="scientific">Flavobacterium hungaricum</name>
    <dbReference type="NCBI Taxonomy" id="2082725"/>
    <lineage>
        <taxon>Bacteria</taxon>
        <taxon>Pseudomonadati</taxon>
        <taxon>Bacteroidota</taxon>
        <taxon>Flavobacteriia</taxon>
        <taxon>Flavobacteriales</taxon>
        <taxon>Flavobacteriaceae</taxon>
        <taxon>Flavobacterium</taxon>
    </lineage>
</organism>
<dbReference type="InterPro" id="IPR002043">
    <property type="entry name" value="UDG_fam1"/>
</dbReference>
<dbReference type="Pfam" id="PF03167">
    <property type="entry name" value="UDG"/>
    <property type="match status" value="1"/>
</dbReference>
<evidence type="ECO:0000256" key="4">
    <source>
        <dbReference type="ARBA" id="ARBA00012030"/>
    </source>
</evidence>
<dbReference type="CDD" id="cd10027">
    <property type="entry name" value="UDG-F1-like"/>
    <property type="match status" value="1"/>
</dbReference>
<evidence type="ECO:0000256" key="8">
    <source>
        <dbReference type="ARBA" id="ARBA00023204"/>
    </source>
</evidence>
<dbReference type="SMART" id="SM00987">
    <property type="entry name" value="UreE_C"/>
    <property type="match status" value="1"/>
</dbReference>
<dbReference type="InterPro" id="IPR018085">
    <property type="entry name" value="Ura-DNA_Glyclase_AS"/>
</dbReference>
<dbReference type="PANTHER" id="PTHR11264">
    <property type="entry name" value="URACIL-DNA GLYCOSYLASE"/>
    <property type="match status" value="1"/>
</dbReference>
<comment type="function">
    <text evidence="2 9 11">Excises uracil residues from the DNA which can arise as a result of misincorporation of dUMP residues by DNA polymerase or due to deamination of cytosine.</text>
</comment>
<dbReference type="EMBL" id="PRDM01000001">
    <property type="protein sequence ID" value="MBE8724626.1"/>
    <property type="molecule type" value="Genomic_DNA"/>
</dbReference>
<dbReference type="NCBIfam" id="NF003592">
    <property type="entry name" value="PRK05254.1-5"/>
    <property type="match status" value="1"/>
</dbReference>
<dbReference type="GO" id="GO:0004844">
    <property type="term" value="F:uracil DNA N-glycosylase activity"/>
    <property type="evidence" value="ECO:0007669"/>
    <property type="project" value="UniProtKB-EC"/>
</dbReference>
<sequence length="221" mass="25141">MDVKMHDSWKPVLNEEFEKSYFKELIDFVKSEYTTKVCYPKGAQIFAAFDHCHFDQVKVVIIGQDPYHGPNQANGLCFSVNDGIPFPPSLNNIFREIETDLNKPLPKTGNLERWADQGVFLLNATLTVRQSEAGSHQGKGWEKFTDAVIKKISEETENVVFLLWGGFAQKKAALIDAKKHHILKSGHPSPLSANRGFWFGNKHFSQTNDFLKSKGLKEIEW</sequence>
<comment type="caution">
    <text evidence="13">The sequence shown here is derived from an EMBL/GenBank/DDBJ whole genome shotgun (WGS) entry which is preliminary data.</text>
</comment>
<evidence type="ECO:0000256" key="6">
    <source>
        <dbReference type="ARBA" id="ARBA00022763"/>
    </source>
</evidence>
<comment type="subcellular location">
    <subcellularLocation>
        <location evidence="9">Cytoplasm</location>
    </subcellularLocation>
</comment>
<dbReference type="NCBIfam" id="NF003588">
    <property type="entry name" value="PRK05254.1-1"/>
    <property type="match status" value="1"/>
</dbReference>
<dbReference type="NCBIfam" id="TIGR00628">
    <property type="entry name" value="ung"/>
    <property type="match status" value="1"/>
</dbReference>
<evidence type="ECO:0000256" key="2">
    <source>
        <dbReference type="ARBA" id="ARBA00002631"/>
    </source>
</evidence>
<dbReference type="NCBIfam" id="NF003589">
    <property type="entry name" value="PRK05254.1-2"/>
    <property type="match status" value="1"/>
</dbReference>
<evidence type="ECO:0000256" key="5">
    <source>
        <dbReference type="ARBA" id="ARBA00018429"/>
    </source>
</evidence>
<evidence type="ECO:0000256" key="11">
    <source>
        <dbReference type="RuleBase" id="RU003780"/>
    </source>
</evidence>
<evidence type="ECO:0000256" key="9">
    <source>
        <dbReference type="HAMAP-Rule" id="MF_00148"/>
    </source>
</evidence>
<protein>
    <recommendedName>
        <fullName evidence="5 9">Uracil-DNA glycosylase</fullName>
        <shortName evidence="9">UDG</shortName>
        <ecNumber evidence="4 9">3.2.2.27</ecNumber>
    </recommendedName>
</protein>
<name>A0ABR9TH75_9FLAO</name>
<dbReference type="SMART" id="SM00986">
    <property type="entry name" value="UDG"/>
    <property type="match status" value="1"/>
</dbReference>
<evidence type="ECO:0000259" key="12">
    <source>
        <dbReference type="SMART" id="SM00986"/>
    </source>
</evidence>
<feature type="active site" description="Proton acceptor" evidence="9 10">
    <location>
        <position position="65"/>
    </location>
</feature>
<dbReference type="NCBIfam" id="NF003591">
    <property type="entry name" value="PRK05254.1-4"/>
    <property type="match status" value="1"/>
</dbReference>
<evidence type="ECO:0000256" key="3">
    <source>
        <dbReference type="ARBA" id="ARBA00008184"/>
    </source>
</evidence>
<gene>
    <name evidence="9" type="primary">ung</name>
    <name evidence="13" type="ORF">C4F50_06650</name>
</gene>
<keyword evidence="13" id="KW-0326">Glycosidase</keyword>
<dbReference type="InterPro" id="IPR036895">
    <property type="entry name" value="Uracil-DNA_glycosylase-like_sf"/>
</dbReference>
<dbReference type="Proteomes" id="UP000640614">
    <property type="component" value="Unassembled WGS sequence"/>
</dbReference>
<dbReference type="RefSeq" id="WP_193845604.1">
    <property type="nucleotide sequence ID" value="NZ_PRDM01000001.1"/>
</dbReference>
<keyword evidence="7 9" id="KW-0378">Hydrolase</keyword>
<evidence type="ECO:0000313" key="13">
    <source>
        <dbReference type="EMBL" id="MBE8724626.1"/>
    </source>
</evidence>
<dbReference type="Gene3D" id="3.40.470.10">
    <property type="entry name" value="Uracil-DNA glycosylase-like domain"/>
    <property type="match status" value="1"/>
</dbReference>
<keyword evidence="14" id="KW-1185">Reference proteome</keyword>
<comment type="similarity">
    <text evidence="3 9 11">Belongs to the uracil-DNA glycosylase (UDG) superfamily. UNG family.</text>
</comment>
<accession>A0ABR9TH75</accession>
<dbReference type="PROSITE" id="PS00130">
    <property type="entry name" value="U_DNA_GLYCOSYLASE"/>
    <property type="match status" value="1"/>
</dbReference>
<evidence type="ECO:0000256" key="10">
    <source>
        <dbReference type="PROSITE-ProRule" id="PRU10072"/>
    </source>
</evidence>
<keyword evidence="8 9" id="KW-0234">DNA repair</keyword>
<keyword evidence="6 9" id="KW-0227">DNA damage</keyword>
<evidence type="ECO:0000313" key="14">
    <source>
        <dbReference type="Proteomes" id="UP000640614"/>
    </source>
</evidence>
<dbReference type="SUPFAM" id="SSF52141">
    <property type="entry name" value="Uracil-DNA glycosylase-like"/>
    <property type="match status" value="1"/>
</dbReference>
<reference evidence="13 14" key="1">
    <citation type="submission" date="2018-07" db="EMBL/GenBank/DDBJ databases">
        <title>Genome assembly of strain KB82.</title>
        <authorList>
            <person name="Kukolya J."/>
            <person name="Horvath B."/>
            <person name="Nagy I."/>
            <person name="Toth A."/>
        </authorList>
    </citation>
    <scope>NUCLEOTIDE SEQUENCE [LARGE SCALE GENOMIC DNA]</scope>
    <source>
        <strain evidence="13 14">Kb82</strain>
    </source>
</reference>
<dbReference type="PANTHER" id="PTHR11264:SF0">
    <property type="entry name" value="URACIL-DNA GLYCOSYLASE"/>
    <property type="match status" value="1"/>
</dbReference>
<feature type="domain" description="Uracil-DNA glycosylase-like" evidence="12">
    <location>
        <begin position="50"/>
        <end position="211"/>
    </location>
</feature>
<keyword evidence="9" id="KW-0963">Cytoplasm</keyword>
<dbReference type="EC" id="3.2.2.27" evidence="4 9"/>
<evidence type="ECO:0000256" key="1">
    <source>
        <dbReference type="ARBA" id="ARBA00001400"/>
    </source>
</evidence>
<dbReference type="InterPro" id="IPR005122">
    <property type="entry name" value="Uracil-DNA_glycosylase-like"/>
</dbReference>
<dbReference type="HAMAP" id="MF_00148">
    <property type="entry name" value="UDG"/>
    <property type="match status" value="1"/>
</dbReference>
<proteinExistence type="inferred from homology"/>
<evidence type="ECO:0000256" key="7">
    <source>
        <dbReference type="ARBA" id="ARBA00022801"/>
    </source>
</evidence>